<organism evidence="1 2">
    <name type="scientific">Caenorhabditis nigoni</name>
    <dbReference type="NCBI Taxonomy" id="1611254"/>
    <lineage>
        <taxon>Eukaryota</taxon>
        <taxon>Metazoa</taxon>
        <taxon>Ecdysozoa</taxon>
        <taxon>Nematoda</taxon>
        <taxon>Chromadorea</taxon>
        <taxon>Rhabditida</taxon>
        <taxon>Rhabditina</taxon>
        <taxon>Rhabditomorpha</taxon>
        <taxon>Rhabditoidea</taxon>
        <taxon>Rhabditidae</taxon>
        <taxon>Peloderinae</taxon>
        <taxon>Caenorhabditis</taxon>
    </lineage>
</organism>
<dbReference type="Proteomes" id="UP000230233">
    <property type="component" value="Chromosome IV"/>
</dbReference>
<comment type="caution">
    <text evidence="1">The sequence shown here is derived from an EMBL/GenBank/DDBJ whole genome shotgun (WGS) entry which is preliminary data.</text>
</comment>
<evidence type="ECO:0000313" key="1">
    <source>
        <dbReference type="EMBL" id="PIC33417.1"/>
    </source>
</evidence>
<proteinExistence type="predicted"/>
<evidence type="ECO:0000313" key="2">
    <source>
        <dbReference type="Proteomes" id="UP000230233"/>
    </source>
</evidence>
<protein>
    <submittedName>
        <fullName evidence="1">Uncharacterized protein</fullName>
    </submittedName>
</protein>
<sequence length="73" mass="8534">MPLPDPSFWNYNRRFGSVEQKVAAALADKEGCAAKRRLAIEQEAERKRLKMMGKQKMEKGIAVVRIFRFFLKF</sequence>
<reference evidence="2" key="1">
    <citation type="submission" date="2017-10" db="EMBL/GenBank/DDBJ databases">
        <title>Rapid genome shrinkage in a self-fertile nematode reveals novel sperm competition proteins.</title>
        <authorList>
            <person name="Yin D."/>
            <person name="Schwarz E.M."/>
            <person name="Thomas C.G."/>
            <person name="Felde R.L."/>
            <person name="Korf I.F."/>
            <person name="Cutter A.D."/>
            <person name="Schartner C.M."/>
            <person name="Ralston E.J."/>
            <person name="Meyer B.J."/>
            <person name="Haag E.S."/>
        </authorList>
    </citation>
    <scope>NUCLEOTIDE SEQUENCE [LARGE SCALE GENOMIC DNA]</scope>
    <source>
        <strain evidence="2">JU1422</strain>
    </source>
</reference>
<keyword evidence="2" id="KW-1185">Reference proteome</keyword>
<accession>A0A2G5U1J8</accession>
<dbReference type="EMBL" id="PDUG01000004">
    <property type="protein sequence ID" value="PIC33417.1"/>
    <property type="molecule type" value="Genomic_DNA"/>
</dbReference>
<dbReference type="AlphaFoldDB" id="A0A2G5U1J8"/>
<name>A0A2G5U1J8_9PELO</name>
<gene>
    <name evidence="1" type="primary">Cnig_chr_IV.g13404</name>
    <name evidence="1" type="ORF">B9Z55_013404</name>
</gene>